<dbReference type="AlphaFoldDB" id="A0AAW9SHJ3"/>
<dbReference type="Proteomes" id="UP001223646">
    <property type="component" value="Unassembled WGS sequence"/>
</dbReference>
<dbReference type="SUPFAM" id="SSF53300">
    <property type="entry name" value="vWA-like"/>
    <property type="match status" value="1"/>
</dbReference>
<dbReference type="SUPFAM" id="SSF53850">
    <property type="entry name" value="Periplasmic binding protein-like II"/>
    <property type="match status" value="1"/>
</dbReference>
<dbReference type="EMBL" id="JASOOY020000011">
    <property type="protein sequence ID" value="MEO3716659.1"/>
    <property type="molecule type" value="Genomic_DNA"/>
</dbReference>
<dbReference type="SMART" id="SM00327">
    <property type="entry name" value="VWA"/>
    <property type="match status" value="1"/>
</dbReference>
<protein>
    <submittedName>
        <fullName evidence="2">VWA domain-containing protein</fullName>
    </submittedName>
</protein>
<reference evidence="2" key="2">
    <citation type="submission" date="2024-05" db="EMBL/GenBank/DDBJ databases">
        <authorList>
            <person name="Wolfe A."/>
        </authorList>
    </citation>
    <scope>NUCLEOTIDE SEQUENCE</scope>
    <source>
        <strain evidence="2">UMB1064</strain>
    </source>
</reference>
<dbReference type="Gene3D" id="3.40.50.410">
    <property type="entry name" value="von Willebrand factor, type A domain"/>
    <property type="match status" value="1"/>
</dbReference>
<accession>A0AAW9SHJ3</accession>
<dbReference type="PROSITE" id="PS50234">
    <property type="entry name" value="VWFA"/>
    <property type="match status" value="1"/>
</dbReference>
<feature type="domain" description="VWFA" evidence="1">
    <location>
        <begin position="360"/>
        <end position="543"/>
    </location>
</feature>
<dbReference type="InterPro" id="IPR036465">
    <property type="entry name" value="vWFA_dom_sf"/>
</dbReference>
<evidence type="ECO:0000313" key="3">
    <source>
        <dbReference type="Proteomes" id="UP001223646"/>
    </source>
</evidence>
<evidence type="ECO:0000259" key="1">
    <source>
        <dbReference type="PROSITE" id="PS50234"/>
    </source>
</evidence>
<reference evidence="2" key="1">
    <citation type="submission" date="2023-05" db="EMBL/GenBank/DDBJ databases">
        <authorList>
            <person name="Du J."/>
        </authorList>
    </citation>
    <scope>NUCLEOTIDE SEQUENCE</scope>
    <source>
        <strain evidence="2">UMB1064</strain>
    </source>
</reference>
<dbReference type="RefSeq" id="WP_284825420.1">
    <property type="nucleotide sequence ID" value="NZ_JASOOY020000011.1"/>
</dbReference>
<organism evidence="2 3">
    <name type="scientific">Corynebacterium amycolatum</name>
    <dbReference type="NCBI Taxonomy" id="43765"/>
    <lineage>
        <taxon>Bacteria</taxon>
        <taxon>Bacillati</taxon>
        <taxon>Actinomycetota</taxon>
        <taxon>Actinomycetes</taxon>
        <taxon>Mycobacteriales</taxon>
        <taxon>Corynebacteriaceae</taxon>
        <taxon>Corynebacterium</taxon>
    </lineage>
</organism>
<dbReference type="PROSITE" id="PS51257">
    <property type="entry name" value="PROKAR_LIPOPROTEIN"/>
    <property type="match status" value="1"/>
</dbReference>
<proteinExistence type="predicted"/>
<comment type="caution">
    <text evidence="2">The sequence shown here is derived from an EMBL/GenBank/DDBJ whole genome shotgun (WGS) entry which is preliminary data.</text>
</comment>
<evidence type="ECO:0000313" key="2">
    <source>
        <dbReference type="EMBL" id="MEO3716659.1"/>
    </source>
</evidence>
<sequence>MFMYKAPTALRKMLLALVGVLGIFTVAACSDGGLNLSLGSDDEKTNKVNVDSDLKGSTMRIAGATELAELQPLMQKASDDLGFTINLELLDGTVKNSHALVDGDFDNQFDATWFATNRYVDLLGGADKLGEAKKVATSPVAFGIHSSKARELGWDTKQPTWGEIAEAASSGKLTYGMTNPTESNSGFSGVVSVATAFADTGSALTTGDINRTTPELQKFFEGQKMTSGSSGWLRDKFLGEPDSVDALINYEAVLQQMNKEGADLEVVVPSDGVISADYPLTPLSQPANDLAARQTEALGQWLEANSQVLADHFLRPVSDEANLPESMTNNVIIELPFPGDRTVTDRLIEAYDNDLRVPGESVFVLDTSGSMFGDRIADLQATMRAIVDGSARTETGSVGLRNREIATILPFSTSVGEPTTTTIDGPESRAQLTAAVDGLLAEGETALYDALIQAFDLLGSSDKNSIPSIVVLTDGQVTSGKSFAEFRDFYQSKGGNLPPVFVIRYGEADPGEMQELANLTGGKVFESREAELADVFKEIRGYQ</sequence>
<dbReference type="Pfam" id="PF13519">
    <property type="entry name" value="VWA_2"/>
    <property type="match status" value="1"/>
</dbReference>
<dbReference type="InterPro" id="IPR002035">
    <property type="entry name" value="VWF_A"/>
</dbReference>
<name>A0AAW9SHJ3_CORAY</name>
<gene>
    <name evidence="2" type="ORF">QP460_003500</name>
</gene>